<sequence>MVKPERSGVKAEAAGCPARSVKAEAAKAEHKVKVEAGVKKQEPVVKKQEPVVKKQESPVKREAKVAVDGLVARGMALRAKAEQSRKVKKEGRAKAKRKPAKRKATAKRRNASREAMNRPVALSEDLASMLGDAALSRPETVRRIWAYSKDRNLLNPSNKREILCDTQLKQILGAERACLTDLQKLLMPHFDYSSPVPQSATAVKKDGNQKVKKAEVPKAEVKRKLEELEIEKQEMKEEKKVKVKQKEEAAPVKRETAPSEALAASAETASREISARLTGLWPNALTMEFSSKAIYPQNLEFRLVACPSEASGSAAAPVGSASASVGSACAVSSVEGDQGFESRGCGRLEGLAPDKDYSAFVEVACGGAAFRSASLRVPQRQAPTKWSAHEVQLWAAAVQVPEFARKLAEYCVDGATLLTFEEADLRGLGLSAPFLVRRVLAAIQACDGNTVLVEPLGASAAERLLCHRASHAGNLCTQDFAAEFRLQWRQLEESEEGSSKDFQDIDFQVQGRSLALVLPVQGLVQLRAVQRAFPDNIAAWNDWTRTARKEPAWLSRCSAPFLVHVPPLEPPAVSLEVSEPDGASLVACLVLAFPSCIGSWLEEGLHWQYCWCNTYSEDWQYSGWFEAVLEDNLTLRPPPLREDWRCTSLKFAVRYRVGVTLSTWSGEFRASFPVQEQVRISVTPSRAMLFTEAALAVDAVAVMSGAVRKVQCRVEISQAGEAWQTVVVEQLSEAKFSCQLRYLQPGECYKVRVSTRRLGIDAEWRENLEEFRQPLSGAEQGVPPIKAVPDEMLVGEIPSLEPQEPTYSWYSFWLPPMMASWVAECFSAEWRNEEAGSWQLASSSKAKLRHGLHKDAKFADGSGLRVLLPDMAARVLVRIRHVCGPVSASVAVVPQFLPPEMLSARLLVQDAGLAIQLMARSCSSEQCHAAVLQFKVRAESSKGSREAQKMLQERSIVGKAASIEDQQFIVDIEELGMLSDQEQVAFCARIGDSCRKSDWSSEQQLKLRVPAPRARGALTVCQLGPGVAEVLWPLFEPAAGLKDVHYEVTATCSCFPEERQQLTIPAGGPGHAVLSGLVADTDYVVKVRGRYPWLGRFQDEGGSNIALKAHFRTLGVDTEDCEPPLAVRQVAPPADHGGVDLRSPWSSEFWLEVDPRALGETATHRVEWRPAILRGLDRQGGWRTAAVRSQGKCGKAALCTWDLEDLKDLEDLEVESGLAQVEAVEFRCRRLQCEDSDGLLSSRTWVSRSSGPFATGFAAPEKPKALLAGRLELVLSFALRTELLPKSAGSGVGALEPEPESRSPGHGHRLATRMQLCCRQAGDAHEQDDVQEFPARVLPEAEGSNGWRLCTVTIPVRQPQFREGQRQLFAVRVGDSCRWSAWSGFSKPVHMTAPALQPPQASLTVTPLPPARVRLQWPCFWTDFGDAVEYFLSLAQVGPAGREVKASSQLIALVGETDASSGNVMEVEVGHMDAGTPLQFKVLARAQCHLLGAPQFAEVARSEVMWPPTPGPLSDLAPESWDLPAPKVLPVPEDLEAGGGRWRGRAALLSWPWGVEISEDPPLELQACNVLGDVCHAYAWTAVTWSLIYLNARPCVAASPLPFARCRFRWYSVDRRIAGPCSEPCLTYVDTPTEVAGEVFCTVAAVRVRASFVPSDAVQNGELLFGQVRCGRTARRNEDGEEIWSPVEKWHVLDQKYLTVSTETESLCHSVFGEEEGLELGAYYVLSVRVGDGRRFSSWSAASPPVLFDVPEADNPVPSASEPHMGKLLVEALDGRSARCWWPLVQAPEMPIGGSARGRPTLEYRLDVSRCLPGGGMERHCTVLLADEEREDLDMYGAASLAPCEARVNGLQPGGQYFASLAVRFALLGRREWRRTGITATFQTV</sequence>
<dbReference type="InterPro" id="IPR019835">
    <property type="entry name" value="SWIB_domain"/>
</dbReference>
<accession>A0AA36IWU6</accession>
<proteinExistence type="predicted"/>
<gene>
    <name evidence="4" type="ORF">EVOR1521_LOCUS18952</name>
</gene>
<feature type="compositionally biased region" description="Basic and acidic residues" evidence="1">
    <location>
        <begin position="79"/>
        <end position="93"/>
    </location>
</feature>
<dbReference type="SUPFAM" id="SSF47769">
    <property type="entry name" value="SAM/Pointed domain"/>
    <property type="match status" value="1"/>
</dbReference>
<name>A0AA36IWU6_9DINO</name>
<feature type="region of interest" description="Disordered" evidence="1">
    <location>
        <begin position="242"/>
        <end position="265"/>
    </location>
</feature>
<dbReference type="Proteomes" id="UP001178507">
    <property type="component" value="Unassembled WGS sequence"/>
</dbReference>
<evidence type="ECO:0000313" key="5">
    <source>
        <dbReference type="Proteomes" id="UP001178507"/>
    </source>
</evidence>
<evidence type="ECO:0000259" key="2">
    <source>
        <dbReference type="PROSITE" id="PS50105"/>
    </source>
</evidence>
<comment type="caution">
    <text evidence="4">The sequence shown here is derived from an EMBL/GenBank/DDBJ whole genome shotgun (WGS) entry which is preliminary data.</text>
</comment>
<dbReference type="SUPFAM" id="SSF47592">
    <property type="entry name" value="SWIB/MDM2 domain"/>
    <property type="match status" value="1"/>
</dbReference>
<dbReference type="Gene3D" id="1.10.150.50">
    <property type="entry name" value="Transcription Factor, Ets-1"/>
    <property type="match status" value="1"/>
</dbReference>
<dbReference type="InterPro" id="IPR001660">
    <property type="entry name" value="SAM"/>
</dbReference>
<evidence type="ECO:0000256" key="1">
    <source>
        <dbReference type="SAM" id="MobiDB-lite"/>
    </source>
</evidence>
<feature type="domain" description="SAM" evidence="2">
    <location>
        <begin position="386"/>
        <end position="444"/>
    </location>
</feature>
<feature type="compositionally biased region" description="Basic and acidic residues" evidence="1">
    <location>
        <begin position="242"/>
        <end position="257"/>
    </location>
</feature>
<feature type="region of interest" description="Disordered" evidence="1">
    <location>
        <begin position="1288"/>
        <end position="1308"/>
    </location>
</feature>
<feature type="compositionally biased region" description="Basic residues" evidence="1">
    <location>
        <begin position="94"/>
        <end position="110"/>
    </location>
</feature>
<dbReference type="InterPro" id="IPR036885">
    <property type="entry name" value="SWIB_MDM2_dom_sf"/>
</dbReference>
<dbReference type="PANTHER" id="PTHR13844">
    <property type="entry name" value="SWI/SNF-RELATED MATRIX-ASSOCIATED ACTIN-DEPENDENT REGULATOR OF CHROMATIN SUBFAMILY D"/>
    <property type="match status" value="1"/>
</dbReference>
<evidence type="ECO:0000313" key="4">
    <source>
        <dbReference type="EMBL" id="CAJ1394254.1"/>
    </source>
</evidence>
<dbReference type="InterPro" id="IPR013761">
    <property type="entry name" value="SAM/pointed_sf"/>
</dbReference>
<dbReference type="InterPro" id="IPR003121">
    <property type="entry name" value="SWIB_MDM2_domain"/>
</dbReference>
<feature type="region of interest" description="Disordered" evidence="1">
    <location>
        <begin position="40"/>
        <end position="60"/>
    </location>
</feature>
<dbReference type="Gene3D" id="1.10.245.10">
    <property type="entry name" value="SWIB/MDM2 domain"/>
    <property type="match status" value="1"/>
</dbReference>
<organism evidence="4 5">
    <name type="scientific">Effrenium voratum</name>
    <dbReference type="NCBI Taxonomy" id="2562239"/>
    <lineage>
        <taxon>Eukaryota</taxon>
        <taxon>Sar</taxon>
        <taxon>Alveolata</taxon>
        <taxon>Dinophyceae</taxon>
        <taxon>Suessiales</taxon>
        <taxon>Symbiodiniaceae</taxon>
        <taxon>Effrenium</taxon>
    </lineage>
</organism>
<dbReference type="PROSITE" id="PS51925">
    <property type="entry name" value="SWIB_MDM2"/>
    <property type="match status" value="1"/>
</dbReference>
<keyword evidence="5" id="KW-1185">Reference proteome</keyword>
<dbReference type="SMART" id="SM00151">
    <property type="entry name" value="SWIB"/>
    <property type="match status" value="1"/>
</dbReference>
<protein>
    <submittedName>
        <fullName evidence="4">Uncharacterized protein</fullName>
    </submittedName>
</protein>
<dbReference type="PROSITE" id="PS50105">
    <property type="entry name" value="SAM_DOMAIN"/>
    <property type="match status" value="1"/>
</dbReference>
<dbReference type="EMBL" id="CAUJNA010002780">
    <property type="protein sequence ID" value="CAJ1394254.1"/>
    <property type="molecule type" value="Genomic_DNA"/>
</dbReference>
<dbReference type="Pfam" id="PF02201">
    <property type="entry name" value="SWIB"/>
    <property type="match status" value="1"/>
</dbReference>
<reference evidence="4" key="1">
    <citation type="submission" date="2023-08" db="EMBL/GenBank/DDBJ databases">
        <authorList>
            <person name="Chen Y."/>
            <person name="Shah S."/>
            <person name="Dougan E. K."/>
            <person name="Thang M."/>
            <person name="Chan C."/>
        </authorList>
    </citation>
    <scope>NUCLEOTIDE SEQUENCE</scope>
</reference>
<feature type="region of interest" description="Disordered" evidence="1">
    <location>
        <begin position="78"/>
        <end position="117"/>
    </location>
</feature>
<feature type="domain" description="DM2" evidence="3">
    <location>
        <begin position="115"/>
        <end position="192"/>
    </location>
</feature>
<evidence type="ECO:0000259" key="3">
    <source>
        <dbReference type="PROSITE" id="PS51925"/>
    </source>
</evidence>
<dbReference type="CDD" id="cd10567">
    <property type="entry name" value="SWIB-MDM2_like"/>
    <property type="match status" value="1"/>
</dbReference>